<proteinExistence type="predicted"/>
<feature type="compositionally biased region" description="Gly residues" evidence="6">
    <location>
        <begin position="1030"/>
        <end position="1049"/>
    </location>
</feature>
<organism evidence="8 9">
    <name type="scientific">Tilletia walkeri</name>
    <dbReference type="NCBI Taxonomy" id="117179"/>
    <lineage>
        <taxon>Eukaryota</taxon>
        <taxon>Fungi</taxon>
        <taxon>Dikarya</taxon>
        <taxon>Basidiomycota</taxon>
        <taxon>Ustilaginomycotina</taxon>
        <taxon>Exobasidiomycetes</taxon>
        <taxon>Tilletiales</taxon>
        <taxon>Tilletiaceae</taxon>
        <taxon>Tilletia</taxon>
    </lineage>
</organism>
<dbReference type="InterPro" id="IPR000571">
    <property type="entry name" value="Znf_CCCH"/>
</dbReference>
<feature type="compositionally biased region" description="Low complexity" evidence="6">
    <location>
        <begin position="587"/>
        <end position="599"/>
    </location>
</feature>
<feature type="compositionally biased region" description="Low complexity" evidence="6">
    <location>
        <begin position="106"/>
        <end position="147"/>
    </location>
</feature>
<dbReference type="PROSITE" id="PS50103">
    <property type="entry name" value="ZF_C3H1"/>
    <property type="match status" value="2"/>
</dbReference>
<dbReference type="Gene3D" id="4.10.1000.10">
    <property type="entry name" value="Zinc finger, CCCH-type"/>
    <property type="match status" value="2"/>
</dbReference>
<evidence type="ECO:0000256" key="4">
    <source>
        <dbReference type="ARBA" id="ARBA00022833"/>
    </source>
</evidence>
<dbReference type="EMBL" id="LWDG02000136">
    <property type="protein sequence ID" value="KAE8268670.1"/>
    <property type="molecule type" value="Genomic_DNA"/>
</dbReference>
<dbReference type="PANTHER" id="PTHR12547:SF18">
    <property type="entry name" value="PROTEIN TIS11"/>
    <property type="match status" value="1"/>
</dbReference>
<feature type="domain" description="C3H1-type" evidence="7">
    <location>
        <begin position="858"/>
        <end position="886"/>
    </location>
</feature>
<feature type="domain" description="C3H1-type" evidence="7">
    <location>
        <begin position="820"/>
        <end position="848"/>
    </location>
</feature>
<sequence length="1057" mass="106581">MSADITSLTGIPTYHHHHHHQGHGDHSHAGAELTFRPPSSSAFSSPPNSAGFQQPQQNQQNHNARASSPDSRPSTASSAADCIRGASNASNPTSSAFCDRPGSRQSSFASLSTPASTTSSIFPSNNSNATTTTSTSSLTAKSSGMSSPASTSEQCFTPATSTATTSPSSAPHALGVNVGLEGLAQKGMLHHFSLAQGQVHHHEDGEGGEGFGAVGSGEGRKSDGSSAAGGEALWMRRQKAFEEAKRTSQRSAVGSHHNQQLCQQHNDNQGKTASFTSSSSPWNPKLETSVSSLAATEREHSSSSSSTMPPYSLGSWAPGSGLNLPPGLLGNSDSRPWSHSHHNQQDSHLSSGAQSISSTAASSPQQRWFAMGGSGGGGDNGNMEKGDGSLGLSMHGAFSASASSSGSKAIKKATSPGGYPNGPPPALMTTPSSPTGVVNSFHLGAPGMDIKSHLDSLKFALQNYDATSAMGRHRLGGGGAAVDTTQSFSRNHNHSATLSQQQQGLGFDPVHTAPGNRRGFVGRGIGNGVRSDGVWSASVSPSMMIQPLPLATSAAAAAFGGGSTPVPGAVQRGGAGLLGLNAAMSATTSSSSSSATSTAVDPATISRPRSAAAAVSAATRSQHGGTSGDAGVSASSPGMSQAQFDQFLASANFLERLASAQRGRGGEGGSGAVTPDERMGGGGGGGGFAAAQNELASVAQQQNQDIVAAAAAAAVAALGVPSLGHNHEHLGRSNAGGALGLTTSAQGNGSALFTSSAVAPGRLALFTSGQGSPSMSAPASAFGSPVTFHAPLMQMGDSGQGGFSGSVSGGPSPNNRKLNLYKTELCRNWEEKGTCRYGVKCQYAHGQAELRPVQRHSKYKTEICRTFWRTGSCPYAKRCCFIHTTAADTTGMEFASPSLGPNAPLLARVSGDRQSQHGNSGTHASMPNSPLVTMNRGLTGNDGNGTGAMGNGDGKSAEHANGVVKKADPLALSSLSDALAGFNLGGPGPVSALQTDLSSSRFRHQSSASMGGNSGSMGPSFSGSSHHGHGYGQGNGGHGLGTSALGGGPRFFKGPVQ</sequence>
<protein>
    <recommendedName>
        <fullName evidence="7">C3H1-type domain-containing protein</fullName>
    </recommendedName>
</protein>
<feature type="compositionally biased region" description="Low complexity" evidence="6">
    <location>
        <begin position="157"/>
        <end position="171"/>
    </location>
</feature>
<feature type="compositionally biased region" description="Gly residues" evidence="6">
    <location>
        <begin position="208"/>
        <end position="217"/>
    </location>
</feature>
<evidence type="ECO:0000256" key="2">
    <source>
        <dbReference type="ARBA" id="ARBA00022737"/>
    </source>
</evidence>
<evidence type="ECO:0000313" key="8">
    <source>
        <dbReference type="EMBL" id="KAE8268670.1"/>
    </source>
</evidence>
<dbReference type="AlphaFoldDB" id="A0A8X7NA84"/>
<feature type="zinc finger region" description="C3H1-type" evidence="5">
    <location>
        <begin position="858"/>
        <end position="886"/>
    </location>
</feature>
<feature type="compositionally biased region" description="Gly residues" evidence="6">
    <location>
        <begin position="940"/>
        <end position="953"/>
    </location>
</feature>
<reference evidence="8" key="2">
    <citation type="journal article" date="2019" name="IMA Fungus">
        <title>Genome sequencing and comparison of five Tilletia species to identify candidate genes for the detection of regulated species infecting wheat.</title>
        <authorList>
            <person name="Nguyen H.D.T."/>
            <person name="Sultana T."/>
            <person name="Kesanakurti P."/>
            <person name="Hambleton S."/>
        </authorList>
    </citation>
    <scope>NUCLEOTIDE SEQUENCE</scope>
    <source>
        <strain evidence="8">DAOMC 236422</strain>
    </source>
</reference>
<dbReference type="InterPro" id="IPR036855">
    <property type="entry name" value="Znf_CCCH_sf"/>
</dbReference>
<feature type="compositionally biased region" description="Low complexity" evidence="6">
    <location>
        <begin position="37"/>
        <end position="81"/>
    </location>
</feature>
<evidence type="ECO:0000259" key="7">
    <source>
        <dbReference type="PROSITE" id="PS50103"/>
    </source>
</evidence>
<dbReference type="InterPro" id="IPR045877">
    <property type="entry name" value="ZFP36-like"/>
</dbReference>
<feature type="compositionally biased region" description="Polar residues" evidence="6">
    <location>
        <begin position="249"/>
        <end position="294"/>
    </location>
</feature>
<evidence type="ECO:0000256" key="3">
    <source>
        <dbReference type="ARBA" id="ARBA00022771"/>
    </source>
</evidence>
<feature type="region of interest" description="Disordered" evidence="6">
    <location>
        <begin position="660"/>
        <end position="687"/>
    </location>
</feature>
<evidence type="ECO:0000256" key="5">
    <source>
        <dbReference type="PROSITE-ProRule" id="PRU00723"/>
    </source>
</evidence>
<feature type="region of interest" description="Disordered" evidence="6">
    <location>
        <begin position="1"/>
        <end position="172"/>
    </location>
</feature>
<feature type="compositionally biased region" description="Polar residues" evidence="6">
    <location>
        <begin position="346"/>
        <end position="366"/>
    </location>
</feature>
<evidence type="ECO:0000256" key="6">
    <source>
        <dbReference type="SAM" id="MobiDB-lite"/>
    </source>
</evidence>
<dbReference type="FunFam" id="4.10.1000.10:FF:000001">
    <property type="entry name" value="zinc finger CCCH domain-containing protein 15-like"/>
    <property type="match status" value="1"/>
</dbReference>
<feature type="compositionally biased region" description="Low complexity" evidence="6">
    <location>
        <begin position="606"/>
        <end position="621"/>
    </location>
</feature>
<feature type="region of interest" description="Disordered" evidence="6">
    <location>
        <begin position="587"/>
        <end position="638"/>
    </location>
</feature>
<evidence type="ECO:0000313" key="9">
    <source>
        <dbReference type="Proteomes" id="UP000078113"/>
    </source>
</evidence>
<gene>
    <name evidence="8" type="ORF">A4X09_0g3673</name>
</gene>
<dbReference type="SUPFAM" id="SSF90229">
    <property type="entry name" value="CCCH zinc finger"/>
    <property type="match status" value="2"/>
</dbReference>
<dbReference type="Pfam" id="PF00642">
    <property type="entry name" value="zf-CCCH"/>
    <property type="match status" value="2"/>
</dbReference>
<keyword evidence="9" id="KW-1185">Reference proteome</keyword>
<feature type="compositionally biased region" description="Low complexity" evidence="6">
    <location>
        <begin position="1005"/>
        <end position="1025"/>
    </location>
</feature>
<reference evidence="8" key="1">
    <citation type="submission" date="2016-04" db="EMBL/GenBank/DDBJ databases">
        <authorList>
            <person name="Nguyen H.D."/>
            <person name="Samba Siva P."/>
            <person name="Cullis J."/>
            <person name="Levesque C.A."/>
            <person name="Hambleton S."/>
        </authorList>
    </citation>
    <scope>NUCLEOTIDE SEQUENCE</scope>
    <source>
        <strain evidence="8">DAOMC 236422</strain>
    </source>
</reference>
<feature type="compositionally biased region" description="Low complexity" evidence="6">
    <location>
        <begin position="401"/>
        <end position="415"/>
    </location>
</feature>
<feature type="region of interest" description="Disordered" evidence="6">
    <location>
        <begin position="911"/>
        <end position="959"/>
    </location>
</feature>
<keyword evidence="3 5" id="KW-0863">Zinc-finger</keyword>
<keyword evidence="1 5" id="KW-0479">Metal-binding</keyword>
<feature type="region of interest" description="Disordered" evidence="6">
    <location>
        <begin position="401"/>
        <end position="421"/>
    </location>
</feature>
<dbReference type="GO" id="GO:0008270">
    <property type="term" value="F:zinc ion binding"/>
    <property type="evidence" value="ECO:0007669"/>
    <property type="project" value="UniProtKB-KW"/>
</dbReference>
<feature type="region of interest" description="Disordered" evidence="6">
    <location>
        <begin position="997"/>
        <end position="1057"/>
    </location>
</feature>
<feature type="region of interest" description="Disordered" evidence="6">
    <location>
        <begin position="199"/>
        <end position="312"/>
    </location>
</feature>
<feature type="compositionally biased region" description="Polar residues" evidence="6">
    <location>
        <begin position="1"/>
        <end position="10"/>
    </location>
</feature>
<feature type="region of interest" description="Disordered" evidence="6">
    <location>
        <begin position="324"/>
        <end position="387"/>
    </location>
</feature>
<keyword evidence="2" id="KW-0677">Repeat</keyword>
<feature type="compositionally biased region" description="Polar residues" evidence="6">
    <location>
        <begin position="916"/>
        <end position="938"/>
    </location>
</feature>
<accession>A0A8X7NA84</accession>
<dbReference type="PANTHER" id="PTHR12547">
    <property type="entry name" value="CCCH ZINC FINGER/TIS11-RELATED"/>
    <property type="match status" value="1"/>
</dbReference>
<keyword evidence="4 5" id="KW-0862">Zinc</keyword>
<evidence type="ECO:0000256" key="1">
    <source>
        <dbReference type="ARBA" id="ARBA00022723"/>
    </source>
</evidence>
<name>A0A8X7NA84_9BASI</name>
<dbReference type="SMART" id="SM00356">
    <property type="entry name" value="ZnF_C3H1"/>
    <property type="match status" value="2"/>
</dbReference>
<dbReference type="GO" id="GO:0003729">
    <property type="term" value="F:mRNA binding"/>
    <property type="evidence" value="ECO:0007669"/>
    <property type="project" value="InterPro"/>
</dbReference>
<dbReference type="Proteomes" id="UP000078113">
    <property type="component" value="Unassembled WGS sequence"/>
</dbReference>
<feature type="zinc finger region" description="C3H1-type" evidence="5">
    <location>
        <begin position="820"/>
        <end position="848"/>
    </location>
</feature>
<comment type="caution">
    <text evidence="8">The sequence shown here is derived from an EMBL/GenBank/DDBJ whole genome shotgun (WGS) entry which is preliminary data.</text>
</comment>
<feature type="compositionally biased region" description="Polar residues" evidence="6">
    <location>
        <begin position="87"/>
        <end position="96"/>
    </location>
</feature>